<keyword evidence="1" id="KW-1185">Reference proteome</keyword>
<protein>
    <submittedName>
        <fullName evidence="2">Uncharacterized protein</fullName>
    </submittedName>
</protein>
<sequence length="210" mass="24627">MSSNEDILRSRVYKFYSDHMNKGKTYKGKTYTLKHFMEEGVPRRTVYAIFQSFDNNLPASRKSGSGSTPKIFTPEIVKSLRRRFDHKDGISQRQAANMYQCSQGIISKKLKKLEISCRKKMRIPDQTEKQINDAKTLCGRLYRKFSKFSWILDDEPYFTLTHSNIHGSKNFNSSNVSKTPARVKFSKKKKFEKKVGVDRYWPEWIEQAID</sequence>
<dbReference type="Proteomes" id="UP000887540">
    <property type="component" value="Unplaced"/>
</dbReference>
<accession>A0A914CP62</accession>
<dbReference type="WBParaSite" id="ACRNAN_scaffold12385.g26572.t1">
    <property type="protein sequence ID" value="ACRNAN_scaffold12385.g26572.t1"/>
    <property type="gene ID" value="ACRNAN_scaffold12385.g26572"/>
</dbReference>
<reference evidence="2" key="1">
    <citation type="submission" date="2022-11" db="UniProtKB">
        <authorList>
            <consortium name="WormBaseParasite"/>
        </authorList>
    </citation>
    <scope>IDENTIFICATION</scope>
</reference>
<name>A0A914CP62_9BILA</name>
<organism evidence="1 2">
    <name type="scientific">Acrobeloides nanus</name>
    <dbReference type="NCBI Taxonomy" id="290746"/>
    <lineage>
        <taxon>Eukaryota</taxon>
        <taxon>Metazoa</taxon>
        <taxon>Ecdysozoa</taxon>
        <taxon>Nematoda</taxon>
        <taxon>Chromadorea</taxon>
        <taxon>Rhabditida</taxon>
        <taxon>Tylenchina</taxon>
        <taxon>Cephalobomorpha</taxon>
        <taxon>Cephaloboidea</taxon>
        <taxon>Cephalobidae</taxon>
        <taxon>Acrobeloides</taxon>
    </lineage>
</organism>
<dbReference type="AlphaFoldDB" id="A0A914CP62"/>
<proteinExistence type="predicted"/>
<evidence type="ECO:0000313" key="2">
    <source>
        <dbReference type="WBParaSite" id="ACRNAN_scaffold12385.g26572.t1"/>
    </source>
</evidence>
<evidence type="ECO:0000313" key="1">
    <source>
        <dbReference type="Proteomes" id="UP000887540"/>
    </source>
</evidence>